<proteinExistence type="inferred from homology"/>
<dbReference type="GO" id="GO:0005886">
    <property type="term" value="C:plasma membrane"/>
    <property type="evidence" value="ECO:0007669"/>
    <property type="project" value="UniProtKB-SubCell"/>
</dbReference>
<feature type="transmembrane region" description="Helical" evidence="7">
    <location>
        <begin position="6"/>
        <end position="23"/>
    </location>
</feature>
<dbReference type="Gene3D" id="3.30.240.20">
    <property type="entry name" value="bsu07140 like domains"/>
    <property type="match status" value="2"/>
</dbReference>
<dbReference type="PANTHER" id="PTHR34582:SF5">
    <property type="entry name" value="UPF0702 TRANSMEMBRANE PROTEIN YETF"/>
    <property type="match status" value="1"/>
</dbReference>
<evidence type="ECO:0000256" key="6">
    <source>
        <dbReference type="ARBA" id="ARBA00023136"/>
    </source>
</evidence>
<evidence type="ECO:0000313" key="10">
    <source>
        <dbReference type="Proteomes" id="UP000319280"/>
    </source>
</evidence>
<evidence type="ECO:0000313" key="9">
    <source>
        <dbReference type="EMBL" id="TRM11950.1"/>
    </source>
</evidence>
<feature type="domain" description="YetF C-terminal" evidence="8">
    <location>
        <begin position="78"/>
        <end position="208"/>
    </location>
</feature>
<feature type="transmembrane region" description="Helical" evidence="7">
    <location>
        <begin position="57"/>
        <end position="80"/>
    </location>
</feature>
<dbReference type="Pfam" id="PF04239">
    <property type="entry name" value="DUF421"/>
    <property type="match status" value="1"/>
</dbReference>
<dbReference type="PANTHER" id="PTHR34582">
    <property type="entry name" value="UPF0702 TRANSMEMBRANE PROTEIN YCAP"/>
    <property type="match status" value="1"/>
</dbReference>
<protein>
    <submittedName>
        <fullName evidence="9">DUF421 domain-containing protein</fullName>
    </submittedName>
</protein>
<evidence type="ECO:0000256" key="3">
    <source>
        <dbReference type="ARBA" id="ARBA00022475"/>
    </source>
</evidence>
<comment type="subcellular location">
    <subcellularLocation>
        <location evidence="1">Cell membrane</location>
        <topology evidence="1">Multi-pass membrane protein</topology>
    </subcellularLocation>
</comment>
<comment type="similarity">
    <text evidence="2">Belongs to the UPF0702 family.</text>
</comment>
<evidence type="ECO:0000256" key="5">
    <source>
        <dbReference type="ARBA" id="ARBA00022989"/>
    </source>
</evidence>
<dbReference type="InterPro" id="IPR007353">
    <property type="entry name" value="DUF421"/>
</dbReference>
<comment type="caution">
    <text evidence="9">The sequence shown here is derived from an EMBL/GenBank/DDBJ whole genome shotgun (WGS) entry which is preliminary data.</text>
</comment>
<feature type="transmembrane region" description="Helical" evidence="7">
    <location>
        <begin position="35"/>
        <end position="51"/>
    </location>
</feature>
<organism evidence="9 10">
    <name type="scientific">Lentibacillus cibarius</name>
    <dbReference type="NCBI Taxonomy" id="2583219"/>
    <lineage>
        <taxon>Bacteria</taxon>
        <taxon>Bacillati</taxon>
        <taxon>Bacillota</taxon>
        <taxon>Bacilli</taxon>
        <taxon>Bacillales</taxon>
        <taxon>Bacillaceae</taxon>
        <taxon>Lentibacillus</taxon>
    </lineage>
</organism>
<evidence type="ECO:0000256" key="2">
    <source>
        <dbReference type="ARBA" id="ARBA00006448"/>
    </source>
</evidence>
<dbReference type="InterPro" id="IPR023090">
    <property type="entry name" value="UPF0702_alpha/beta_dom_sf"/>
</dbReference>
<accession>A0A549YJ87</accession>
<keyword evidence="5 7" id="KW-1133">Transmembrane helix</keyword>
<evidence type="ECO:0000259" key="8">
    <source>
        <dbReference type="Pfam" id="PF04239"/>
    </source>
</evidence>
<dbReference type="RefSeq" id="WP_142790994.1">
    <property type="nucleotide sequence ID" value="NZ_VJMZ01000001.1"/>
</dbReference>
<keyword evidence="4 7" id="KW-0812">Transmembrane</keyword>
<reference evidence="9 10" key="1">
    <citation type="submission" date="2019-07" db="EMBL/GenBank/DDBJ databases">
        <title>Genomic analysis of Lentibacillus sp. NKC851-2.</title>
        <authorList>
            <person name="Oh Y.J."/>
        </authorList>
    </citation>
    <scope>NUCLEOTIDE SEQUENCE [LARGE SCALE GENOMIC DNA]</scope>
    <source>
        <strain evidence="9 10">NKC851-2</strain>
    </source>
</reference>
<dbReference type="AlphaFoldDB" id="A0A549YJ87"/>
<keyword evidence="10" id="KW-1185">Reference proteome</keyword>
<evidence type="ECO:0000256" key="7">
    <source>
        <dbReference type="SAM" id="Phobius"/>
    </source>
</evidence>
<gene>
    <name evidence="9" type="ORF">FH966_09770</name>
</gene>
<evidence type="ECO:0000256" key="4">
    <source>
        <dbReference type="ARBA" id="ARBA00022692"/>
    </source>
</evidence>
<dbReference type="Proteomes" id="UP000319280">
    <property type="component" value="Unassembled WGS sequence"/>
</dbReference>
<name>A0A549YJ87_9BACI</name>
<dbReference type="EMBL" id="VJMZ01000001">
    <property type="protein sequence ID" value="TRM11950.1"/>
    <property type="molecule type" value="Genomic_DNA"/>
</dbReference>
<evidence type="ECO:0000256" key="1">
    <source>
        <dbReference type="ARBA" id="ARBA00004651"/>
    </source>
</evidence>
<keyword evidence="3" id="KW-1003">Cell membrane</keyword>
<keyword evidence="6 7" id="KW-0472">Membrane</keyword>
<sequence>MLLFLGKLIALYFVTIVAIRLMGKSAFAQLTAHDLTGLFFVISLAAGPVVSKNFTHTIVGLIVIGLVHIGFSRLMLINWLNRIFTGKPTIVIKHGKLVRANLKGSKFSLTEILSEVREKGYPDITAIDYALIEPSGGISVIPKQGVSPITPDQLGIEAAYQGMPLAVVIEGKIQYENLAHIDVEEQWLRKKLEKEGYADLDEIFYAALTANDYSLIVDTGKGDTS</sequence>